<keyword evidence="14" id="KW-0324">Glycolysis</keyword>
<dbReference type="InterPro" id="IPR009161">
    <property type="entry name" value="6-Pfructokinase_euk"/>
</dbReference>
<dbReference type="PRINTS" id="PR00476">
    <property type="entry name" value="PHFRCTKINASE"/>
</dbReference>
<dbReference type="GO" id="GO:0046872">
    <property type="term" value="F:metal ion binding"/>
    <property type="evidence" value="ECO:0007669"/>
    <property type="project" value="UniProtKB-KW"/>
</dbReference>
<dbReference type="InterPro" id="IPR015912">
    <property type="entry name" value="Phosphofructokinase_CS"/>
</dbReference>
<dbReference type="GO" id="GO:0005524">
    <property type="term" value="F:ATP binding"/>
    <property type="evidence" value="ECO:0007669"/>
    <property type="project" value="UniProtKB-KW"/>
</dbReference>
<evidence type="ECO:0000256" key="12">
    <source>
        <dbReference type="ARBA" id="ARBA00022840"/>
    </source>
</evidence>
<accession>A0A3P1SEY7</accession>
<dbReference type="SUPFAM" id="SSF53784">
    <property type="entry name" value="Phosphofructokinase"/>
    <property type="match status" value="2"/>
</dbReference>
<evidence type="ECO:0000313" key="19">
    <source>
        <dbReference type="Proteomes" id="UP000280444"/>
    </source>
</evidence>
<dbReference type="OrthoDB" id="9802503at2"/>
<comment type="function">
    <text evidence="2">Catalyzes the phosphorylation of D-fructose 6-phosphate to fructose 1,6-bisphosphate by ATP, the first committing step of glycolysis.</text>
</comment>
<keyword evidence="11 18" id="KW-0418">Kinase</keyword>
<keyword evidence="7" id="KW-0021">Allosteric enzyme</keyword>
<comment type="subcellular location">
    <subcellularLocation>
        <location evidence="3">Cytoplasm</location>
    </subcellularLocation>
</comment>
<keyword evidence="12" id="KW-0067">ATP-binding</keyword>
<sequence length="754" mass="81461">MNAAVRAVVRSALAHGAHPFAILEGWAGAVAGGDSIREMAWSDVSNILPAGGTVIGTARCPEFRDYEGRHRAAKHLLERGIDRLVVIGGDGSLTGTDEFRSEWSQHVAELRDEGVIDAETAEKHSTLSVVALVGSIDNDMVGTDMTIGADTALHRIVDAMDQITSTAASHQRTFIVEVMGRFCGYLPLMAAVAGGADYVFTPEAPAGPGWEDDMCDKLARGREAGRRESIILVAEGAADQAGEAMSATRIAAALKDRTGQDARITILGHVQRGGSPSAYDRWMSTLLGYAAVQEILTGSLDNNPCILGVRHNRITRIPLMEAVLATRAVKGYIADGNYTAAQEARGSSFTTMYAINQILSEPPAPTNEQTRTDGLPEQLTDLHGGPLQRGARVAILHAGGLAPGMNTAARAAVRLGIARGWTMLGIDGSWAGLADNRVRELEWRDVEGWAFQGGAELGTRRPVPTIEEFYSLGRAIERNDIDALLVIGGLNAYLSVRELTAERDRYPAFRIPMVLVPASIDNNLPGSELSIGADTALNNAVWALDRIKESAAASRRCFVAEMMGRRCGYLTLMSGLASGAEYAYLNEEPASLSKIDDDARTLRAAFEAGRRLFLVLVNEGVSPHYDRDFLATAFGAVGEGLFDVRHQALGHLQQGGAPSPYDRLLATRLVYKALGYLEDQFEQGKAAAVYIGMVGNHIEARPVERMDEDLDLVNRRPYNQWWMDLRPVLEAVSLQNSQAELMPVHIADAESIKH</sequence>
<dbReference type="AlphaFoldDB" id="A0A3P1SEY7"/>
<evidence type="ECO:0000256" key="15">
    <source>
        <dbReference type="ARBA" id="ARBA00038478"/>
    </source>
</evidence>
<evidence type="ECO:0000256" key="1">
    <source>
        <dbReference type="ARBA" id="ARBA00001946"/>
    </source>
</evidence>
<evidence type="ECO:0000256" key="9">
    <source>
        <dbReference type="ARBA" id="ARBA00022723"/>
    </source>
</evidence>
<dbReference type="InterPro" id="IPR000023">
    <property type="entry name" value="Phosphofructokinase_dom"/>
</dbReference>
<organism evidence="18 19">
    <name type="scientific">Schaalia canis</name>
    <dbReference type="NCBI Taxonomy" id="100469"/>
    <lineage>
        <taxon>Bacteria</taxon>
        <taxon>Bacillati</taxon>
        <taxon>Actinomycetota</taxon>
        <taxon>Actinomycetes</taxon>
        <taxon>Actinomycetales</taxon>
        <taxon>Actinomycetaceae</taxon>
        <taxon>Schaalia</taxon>
    </lineage>
</organism>
<evidence type="ECO:0000256" key="5">
    <source>
        <dbReference type="ARBA" id="ARBA00012055"/>
    </source>
</evidence>
<dbReference type="NCBIfam" id="TIGR02478">
    <property type="entry name" value="6PF1K_euk"/>
    <property type="match status" value="1"/>
</dbReference>
<keyword evidence="13" id="KW-0460">Magnesium</keyword>
<evidence type="ECO:0000259" key="17">
    <source>
        <dbReference type="Pfam" id="PF00365"/>
    </source>
</evidence>
<keyword evidence="6" id="KW-0963">Cytoplasm</keyword>
<protein>
    <recommendedName>
        <fullName evidence="5">6-phosphofructokinase</fullName>
        <ecNumber evidence="5">2.7.1.11</ecNumber>
    </recommendedName>
</protein>
<keyword evidence="19" id="KW-1185">Reference proteome</keyword>
<dbReference type="GO" id="GO:0042802">
    <property type="term" value="F:identical protein binding"/>
    <property type="evidence" value="ECO:0007669"/>
    <property type="project" value="TreeGrafter"/>
</dbReference>
<dbReference type="PANTHER" id="PTHR13697">
    <property type="entry name" value="PHOSPHOFRUCTOKINASE"/>
    <property type="match status" value="1"/>
</dbReference>
<dbReference type="Proteomes" id="UP000280444">
    <property type="component" value="Unassembled WGS sequence"/>
</dbReference>
<evidence type="ECO:0000256" key="4">
    <source>
        <dbReference type="ARBA" id="ARBA00004679"/>
    </source>
</evidence>
<dbReference type="Gene3D" id="3.40.50.450">
    <property type="match status" value="2"/>
</dbReference>
<keyword evidence="10" id="KW-0547">Nucleotide-binding</keyword>
<gene>
    <name evidence="18" type="ORF">EII11_04630</name>
</gene>
<dbReference type="GO" id="GO:0005945">
    <property type="term" value="C:6-phosphofructokinase complex"/>
    <property type="evidence" value="ECO:0007669"/>
    <property type="project" value="TreeGrafter"/>
</dbReference>
<dbReference type="EMBL" id="RQZF01000003">
    <property type="protein sequence ID" value="RRC95718.1"/>
    <property type="molecule type" value="Genomic_DNA"/>
</dbReference>
<evidence type="ECO:0000256" key="8">
    <source>
        <dbReference type="ARBA" id="ARBA00022679"/>
    </source>
</evidence>
<dbReference type="GO" id="GO:0061621">
    <property type="term" value="P:canonical glycolysis"/>
    <property type="evidence" value="ECO:0007669"/>
    <property type="project" value="TreeGrafter"/>
</dbReference>
<evidence type="ECO:0000256" key="14">
    <source>
        <dbReference type="ARBA" id="ARBA00023152"/>
    </source>
</evidence>
<dbReference type="InterPro" id="IPR035966">
    <property type="entry name" value="PKF_sf"/>
</dbReference>
<dbReference type="Gene3D" id="3.40.50.460">
    <property type="entry name" value="Phosphofructokinase domain"/>
    <property type="match status" value="2"/>
</dbReference>
<keyword evidence="9" id="KW-0479">Metal-binding</keyword>
<comment type="caution">
    <text evidence="18">The sequence shown here is derived from an EMBL/GenBank/DDBJ whole genome shotgun (WGS) entry which is preliminary data.</text>
</comment>
<comment type="catalytic activity">
    <reaction evidence="16">
        <text>beta-D-fructose 6-phosphate + ATP = beta-D-fructose 1,6-bisphosphate + ADP + H(+)</text>
        <dbReference type="Rhea" id="RHEA:16109"/>
        <dbReference type="ChEBI" id="CHEBI:15378"/>
        <dbReference type="ChEBI" id="CHEBI:30616"/>
        <dbReference type="ChEBI" id="CHEBI:32966"/>
        <dbReference type="ChEBI" id="CHEBI:57634"/>
        <dbReference type="ChEBI" id="CHEBI:456216"/>
        <dbReference type="EC" id="2.7.1.11"/>
    </reaction>
</comment>
<dbReference type="Pfam" id="PF00365">
    <property type="entry name" value="PFK"/>
    <property type="match status" value="2"/>
</dbReference>
<dbReference type="GO" id="GO:0003872">
    <property type="term" value="F:6-phosphofructokinase activity"/>
    <property type="evidence" value="ECO:0007669"/>
    <property type="project" value="UniProtKB-EC"/>
</dbReference>
<proteinExistence type="inferred from homology"/>
<dbReference type="GO" id="GO:0030388">
    <property type="term" value="P:fructose 1,6-bisphosphate metabolic process"/>
    <property type="evidence" value="ECO:0007669"/>
    <property type="project" value="TreeGrafter"/>
</dbReference>
<evidence type="ECO:0000256" key="6">
    <source>
        <dbReference type="ARBA" id="ARBA00022490"/>
    </source>
</evidence>
<name>A0A3P1SEY7_9ACTO</name>
<evidence type="ECO:0000256" key="13">
    <source>
        <dbReference type="ARBA" id="ARBA00022842"/>
    </source>
</evidence>
<reference evidence="18 19" key="1">
    <citation type="submission" date="2018-11" db="EMBL/GenBank/DDBJ databases">
        <title>Genomes From Bacteria Associated with the Canine Oral Cavity: a Test Case for Automated Genome-Based Taxonomic Assignment.</title>
        <authorList>
            <person name="Coil D.A."/>
            <person name="Jospin G."/>
            <person name="Darling A.E."/>
            <person name="Wallis C."/>
            <person name="Davis I.J."/>
            <person name="Harris S."/>
            <person name="Eisen J.A."/>
            <person name="Holcombe L.J."/>
            <person name="O'Flynn C."/>
        </authorList>
    </citation>
    <scope>NUCLEOTIDE SEQUENCE [LARGE SCALE GENOMIC DNA]</scope>
    <source>
        <strain evidence="18 19">OH770</strain>
    </source>
</reference>
<dbReference type="GO" id="GO:0006002">
    <property type="term" value="P:fructose 6-phosphate metabolic process"/>
    <property type="evidence" value="ECO:0007669"/>
    <property type="project" value="InterPro"/>
</dbReference>
<dbReference type="GO" id="GO:0016208">
    <property type="term" value="F:AMP binding"/>
    <property type="evidence" value="ECO:0007669"/>
    <property type="project" value="TreeGrafter"/>
</dbReference>
<comment type="cofactor">
    <cofactor evidence="1">
        <name>Mg(2+)</name>
        <dbReference type="ChEBI" id="CHEBI:18420"/>
    </cofactor>
</comment>
<evidence type="ECO:0000256" key="16">
    <source>
        <dbReference type="ARBA" id="ARBA00048070"/>
    </source>
</evidence>
<dbReference type="FunFam" id="3.40.50.460:FF:000002">
    <property type="entry name" value="ATP-dependent 6-phosphofructokinase"/>
    <property type="match status" value="1"/>
</dbReference>
<comment type="similarity">
    <text evidence="15">Belongs to the phosphofructokinase type A (PFKA) family.</text>
</comment>
<evidence type="ECO:0000313" key="18">
    <source>
        <dbReference type="EMBL" id="RRC95718.1"/>
    </source>
</evidence>
<dbReference type="GO" id="GO:0070095">
    <property type="term" value="F:fructose-6-phosphate binding"/>
    <property type="evidence" value="ECO:0007669"/>
    <property type="project" value="TreeGrafter"/>
</dbReference>
<keyword evidence="8 18" id="KW-0808">Transferase</keyword>
<dbReference type="GO" id="GO:0048029">
    <property type="term" value="F:monosaccharide binding"/>
    <property type="evidence" value="ECO:0007669"/>
    <property type="project" value="TreeGrafter"/>
</dbReference>
<evidence type="ECO:0000256" key="3">
    <source>
        <dbReference type="ARBA" id="ARBA00004496"/>
    </source>
</evidence>
<evidence type="ECO:0000256" key="7">
    <source>
        <dbReference type="ARBA" id="ARBA00022533"/>
    </source>
</evidence>
<dbReference type="PROSITE" id="PS00433">
    <property type="entry name" value="PHOSPHOFRUCTOKINASE"/>
    <property type="match status" value="2"/>
</dbReference>
<evidence type="ECO:0000256" key="2">
    <source>
        <dbReference type="ARBA" id="ARBA00002659"/>
    </source>
</evidence>
<evidence type="ECO:0000256" key="10">
    <source>
        <dbReference type="ARBA" id="ARBA00022741"/>
    </source>
</evidence>
<comment type="pathway">
    <text evidence="4">Carbohydrate degradation; glycolysis; D-glyceraldehyde 3-phosphate and glycerone phosphate from D-glucose: step 3/4.</text>
</comment>
<dbReference type="UniPathway" id="UPA00109">
    <property type="reaction ID" value="UER00182"/>
</dbReference>
<feature type="domain" description="Phosphofructokinase" evidence="17">
    <location>
        <begin position="392"/>
        <end position="674"/>
    </location>
</feature>
<dbReference type="EC" id="2.7.1.11" evidence="5"/>
<feature type="domain" description="Phosphofructokinase" evidence="17">
    <location>
        <begin position="1"/>
        <end position="293"/>
    </location>
</feature>
<dbReference type="PANTHER" id="PTHR13697:SF4">
    <property type="entry name" value="ATP-DEPENDENT 6-PHOSPHOFRUCTOKINASE"/>
    <property type="match status" value="1"/>
</dbReference>
<evidence type="ECO:0000256" key="11">
    <source>
        <dbReference type="ARBA" id="ARBA00022777"/>
    </source>
</evidence>
<dbReference type="InterPro" id="IPR022953">
    <property type="entry name" value="ATP_PFK"/>
</dbReference>